<dbReference type="GO" id="GO:0046872">
    <property type="term" value="F:metal ion binding"/>
    <property type="evidence" value="ECO:0007669"/>
    <property type="project" value="UniProtKB-KW"/>
</dbReference>
<protein>
    <recommendedName>
        <fullName evidence="5">6-carboxy-5,6,7,8-tetrahydropterin synthase</fullName>
        <ecNumber evidence="4">4.1.2.50</ecNumber>
    </recommendedName>
    <alternativeName>
        <fullName evidence="9">Queuosine biosynthesis protein QueD</fullName>
    </alternativeName>
</protein>
<name>A0A640WBC6_9GAMM</name>
<comment type="similarity">
    <text evidence="3">Belongs to the PTPS family. QueD subfamily.</text>
</comment>
<accession>A0A640WBC6</accession>
<dbReference type="PANTHER" id="PTHR12589:SF7">
    <property type="entry name" value="6-PYRUVOYL TETRAHYDROBIOPTERIN SYNTHASE"/>
    <property type="match status" value="1"/>
</dbReference>
<evidence type="ECO:0000256" key="10">
    <source>
        <dbReference type="ARBA" id="ARBA00048807"/>
    </source>
</evidence>
<dbReference type="Proteomes" id="UP000466024">
    <property type="component" value="Unassembled WGS sequence"/>
</dbReference>
<comment type="catalytic activity">
    <reaction evidence="10">
        <text>7,8-dihydroneopterin 3'-triphosphate + H2O = 6-carboxy-5,6,7,8-tetrahydropterin + triphosphate + acetaldehyde + 2 H(+)</text>
        <dbReference type="Rhea" id="RHEA:27966"/>
        <dbReference type="ChEBI" id="CHEBI:15343"/>
        <dbReference type="ChEBI" id="CHEBI:15377"/>
        <dbReference type="ChEBI" id="CHEBI:15378"/>
        <dbReference type="ChEBI" id="CHEBI:18036"/>
        <dbReference type="ChEBI" id="CHEBI:58462"/>
        <dbReference type="ChEBI" id="CHEBI:61032"/>
        <dbReference type="EC" id="4.1.2.50"/>
    </reaction>
</comment>
<evidence type="ECO:0000256" key="7">
    <source>
        <dbReference type="ARBA" id="ARBA00022833"/>
    </source>
</evidence>
<evidence type="ECO:0000256" key="1">
    <source>
        <dbReference type="ARBA" id="ARBA00001947"/>
    </source>
</evidence>
<keyword evidence="8" id="KW-0456">Lyase</keyword>
<dbReference type="GO" id="GO:0070497">
    <property type="term" value="F:6-carboxytetrahydropterin synthase activity"/>
    <property type="evidence" value="ECO:0007669"/>
    <property type="project" value="UniProtKB-EC"/>
</dbReference>
<dbReference type="Pfam" id="PF01242">
    <property type="entry name" value="PTPS"/>
    <property type="match status" value="1"/>
</dbReference>
<comment type="pathway">
    <text evidence="2">Purine metabolism; 7-cyano-7-deazaguanine biosynthesis.</text>
</comment>
<reference evidence="11 12" key="1">
    <citation type="submission" date="2019-08" db="EMBL/GenBank/DDBJ databases">
        <title>Bioinformatics analysis of the strain L3 and L5.</title>
        <authorList>
            <person name="Li X."/>
        </authorList>
    </citation>
    <scope>NUCLEOTIDE SEQUENCE [LARGE SCALE GENOMIC DNA]</scope>
    <source>
        <strain evidence="11 12">L3</strain>
    </source>
</reference>
<keyword evidence="6" id="KW-0479">Metal-binding</keyword>
<dbReference type="Gene3D" id="3.30.479.10">
    <property type="entry name" value="6-pyruvoyl tetrahydropterin synthase/QueD"/>
    <property type="match status" value="2"/>
</dbReference>
<proteinExistence type="inferred from homology"/>
<evidence type="ECO:0000256" key="8">
    <source>
        <dbReference type="ARBA" id="ARBA00023239"/>
    </source>
</evidence>
<dbReference type="EC" id="4.1.2.50" evidence="4"/>
<keyword evidence="7" id="KW-0862">Zinc</keyword>
<dbReference type="UniPathway" id="UPA00391"/>
<dbReference type="SUPFAM" id="SSF55620">
    <property type="entry name" value="Tetrahydrobiopterin biosynthesis enzymes-like"/>
    <property type="match status" value="2"/>
</dbReference>
<organism evidence="11 12">
    <name type="scientific">Salinicola corii</name>
    <dbReference type="NCBI Taxonomy" id="2606937"/>
    <lineage>
        <taxon>Bacteria</taxon>
        <taxon>Pseudomonadati</taxon>
        <taxon>Pseudomonadota</taxon>
        <taxon>Gammaproteobacteria</taxon>
        <taxon>Oceanospirillales</taxon>
        <taxon>Halomonadaceae</taxon>
        <taxon>Salinicola</taxon>
    </lineage>
</organism>
<dbReference type="AlphaFoldDB" id="A0A640WBC6"/>
<evidence type="ECO:0000256" key="4">
    <source>
        <dbReference type="ARBA" id="ARBA00012982"/>
    </source>
</evidence>
<keyword evidence="12" id="KW-1185">Reference proteome</keyword>
<evidence type="ECO:0000256" key="3">
    <source>
        <dbReference type="ARBA" id="ARBA00008900"/>
    </source>
</evidence>
<evidence type="ECO:0000256" key="6">
    <source>
        <dbReference type="ARBA" id="ARBA00022723"/>
    </source>
</evidence>
<comment type="caution">
    <text evidence="11">The sequence shown here is derived from an EMBL/GenBank/DDBJ whole genome shotgun (WGS) entry which is preliminary data.</text>
</comment>
<evidence type="ECO:0000256" key="9">
    <source>
        <dbReference type="ARBA" id="ARBA00031449"/>
    </source>
</evidence>
<dbReference type="PANTHER" id="PTHR12589">
    <property type="entry name" value="PYRUVOYL TETRAHYDROBIOPTERIN SYNTHASE"/>
    <property type="match status" value="1"/>
</dbReference>
<dbReference type="EMBL" id="VTPX01000006">
    <property type="protein sequence ID" value="KAA0017854.1"/>
    <property type="molecule type" value="Genomic_DNA"/>
</dbReference>
<gene>
    <name evidence="11" type="ORF">F0A16_12360</name>
</gene>
<sequence>MTLFVNNLTNIDASIWSPQRGLSGISWHVDVELDGELGEDGMLFDFGEVKPWIKSRLDAGLDHTLLVPTQAAGVKIEECSEGLHMAAELPFPFELRAPRQAFTLFPWGEVTAERLGAHLSNELSKRPPPRVEAIRIRLREELADGAIYCYSHGLKHHEGNCQRIAHGHRSHLRIWRDGQRDPELELHWAQRLDNGYLVDDADIVDPRRNDDVMRVRYRSGQGQFQLQLPKEHCHTLPAPTTVENIAAWLAHQIASSTGAHIRIQAFEGIDKGALAESRGKTTAA</sequence>
<evidence type="ECO:0000313" key="11">
    <source>
        <dbReference type="EMBL" id="KAA0017854.1"/>
    </source>
</evidence>
<dbReference type="RefSeq" id="WP_149435702.1">
    <property type="nucleotide sequence ID" value="NZ_VTPX01000006.1"/>
</dbReference>
<dbReference type="InterPro" id="IPR038418">
    <property type="entry name" value="6-PTP_synth/QueD_sf"/>
</dbReference>
<evidence type="ECO:0000313" key="12">
    <source>
        <dbReference type="Proteomes" id="UP000466024"/>
    </source>
</evidence>
<dbReference type="InterPro" id="IPR007115">
    <property type="entry name" value="6-PTP_synth/QueD"/>
</dbReference>
<evidence type="ECO:0000256" key="5">
    <source>
        <dbReference type="ARBA" id="ARBA00018141"/>
    </source>
</evidence>
<evidence type="ECO:0000256" key="2">
    <source>
        <dbReference type="ARBA" id="ARBA00005061"/>
    </source>
</evidence>
<comment type="cofactor">
    <cofactor evidence="1">
        <name>Zn(2+)</name>
        <dbReference type="ChEBI" id="CHEBI:29105"/>
    </cofactor>
</comment>